<dbReference type="EMBL" id="UINC01033765">
    <property type="protein sequence ID" value="SVB23544.1"/>
    <property type="molecule type" value="Genomic_DNA"/>
</dbReference>
<dbReference type="Gene3D" id="3.40.50.1110">
    <property type="entry name" value="SGNH hydrolase"/>
    <property type="match status" value="1"/>
</dbReference>
<evidence type="ECO:0008006" key="3">
    <source>
        <dbReference type="Google" id="ProtNLM"/>
    </source>
</evidence>
<dbReference type="AlphaFoldDB" id="A0A382CCC7"/>
<accession>A0A382CCC7</accession>
<name>A0A382CCC7_9ZZZZ</name>
<feature type="transmembrane region" description="Helical" evidence="1">
    <location>
        <begin position="9"/>
        <end position="31"/>
    </location>
</feature>
<organism evidence="2">
    <name type="scientific">marine metagenome</name>
    <dbReference type="NCBI Taxonomy" id="408172"/>
    <lineage>
        <taxon>unclassified sequences</taxon>
        <taxon>metagenomes</taxon>
        <taxon>ecological metagenomes</taxon>
    </lineage>
</organism>
<reference evidence="2" key="1">
    <citation type="submission" date="2018-05" db="EMBL/GenBank/DDBJ databases">
        <authorList>
            <person name="Lanie J.A."/>
            <person name="Ng W.-L."/>
            <person name="Kazmierczak K.M."/>
            <person name="Andrzejewski T.M."/>
            <person name="Davidsen T.M."/>
            <person name="Wayne K.J."/>
            <person name="Tettelin H."/>
            <person name="Glass J.I."/>
            <person name="Rusch D."/>
            <person name="Podicherti R."/>
            <person name="Tsui H.-C.T."/>
            <person name="Winkler M.E."/>
        </authorList>
    </citation>
    <scope>NUCLEOTIDE SEQUENCE</scope>
</reference>
<keyword evidence="1" id="KW-0472">Membrane</keyword>
<evidence type="ECO:0000313" key="2">
    <source>
        <dbReference type="EMBL" id="SVB23544.1"/>
    </source>
</evidence>
<keyword evidence="1" id="KW-0812">Transmembrane</keyword>
<evidence type="ECO:0000256" key="1">
    <source>
        <dbReference type="SAM" id="Phobius"/>
    </source>
</evidence>
<protein>
    <recommendedName>
        <fullName evidence="3">AlgX/AlgJ SGNH hydrolase-like domain-containing protein</fullName>
    </recommendedName>
</protein>
<sequence length="414" mass="46895">MTERAYPDWLFRVVVPVMTVIVTLGIIEVALNLMTRANLVNIGERGNALPLWEAVDDHRPFALRENFEYEVRTPDFDMHIRTNDFGLRENQPIAQLLDHEFRILSMGDSHTFGYGVNYGERYSDLFNGILHNQAIAFTSGYANGFSPVDYAGYLNAFYSYLLPDIVVLGFFPENDVVNDVVTRQIARDSNGDIVGTKLNGSNVVDGFLTAQTAPRSNFGRTVVRIKNWMWNTFALYRLAEETRNVIRYRLHPNLANTQLPPMLFGDNANQEEIDIALGALEQIDQFLKARGKTLLVAFIPSNFQIAERYERAVTSLPGYRVDSARMVTAREVLEPQTSFGRWLQAKHIRYVDPTQEFIIAESEGTRLYFDSDGHLNRNGHGLFSKLIQDYLLGNQLVPCHFLTLEAAAGAGCPR</sequence>
<dbReference type="SUPFAM" id="SSF52266">
    <property type="entry name" value="SGNH hydrolase"/>
    <property type="match status" value="1"/>
</dbReference>
<proteinExistence type="predicted"/>
<dbReference type="InterPro" id="IPR036514">
    <property type="entry name" value="SGNH_hydro_sf"/>
</dbReference>
<gene>
    <name evidence="2" type="ORF">METZ01_LOCUS176398</name>
</gene>
<keyword evidence="1" id="KW-1133">Transmembrane helix</keyword>